<dbReference type="EMBL" id="BART01008060">
    <property type="protein sequence ID" value="GAG68065.1"/>
    <property type="molecule type" value="Genomic_DNA"/>
</dbReference>
<comment type="caution">
    <text evidence="1">The sequence shown here is derived from an EMBL/GenBank/DDBJ whole genome shotgun (WGS) entry which is preliminary data.</text>
</comment>
<dbReference type="AlphaFoldDB" id="X0ZEK8"/>
<protein>
    <submittedName>
        <fullName evidence="1">Uncharacterized protein</fullName>
    </submittedName>
</protein>
<reference evidence="1" key="1">
    <citation type="journal article" date="2014" name="Front. Microbiol.">
        <title>High frequency of phylogenetically diverse reductive dehalogenase-homologous genes in deep subseafloor sedimentary metagenomes.</title>
        <authorList>
            <person name="Kawai M."/>
            <person name="Futagami T."/>
            <person name="Toyoda A."/>
            <person name="Takaki Y."/>
            <person name="Nishi S."/>
            <person name="Hori S."/>
            <person name="Arai W."/>
            <person name="Tsubouchi T."/>
            <person name="Morono Y."/>
            <person name="Uchiyama I."/>
            <person name="Ito T."/>
            <person name="Fujiyama A."/>
            <person name="Inagaki F."/>
            <person name="Takami H."/>
        </authorList>
    </citation>
    <scope>NUCLEOTIDE SEQUENCE</scope>
    <source>
        <strain evidence="1">Expedition CK06-06</strain>
    </source>
</reference>
<organism evidence="1">
    <name type="scientific">marine sediment metagenome</name>
    <dbReference type="NCBI Taxonomy" id="412755"/>
    <lineage>
        <taxon>unclassified sequences</taxon>
        <taxon>metagenomes</taxon>
        <taxon>ecological metagenomes</taxon>
    </lineage>
</organism>
<accession>X0ZEK8</accession>
<gene>
    <name evidence="1" type="ORF">S01H4_18204</name>
</gene>
<proteinExistence type="predicted"/>
<evidence type="ECO:0000313" key="1">
    <source>
        <dbReference type="EMBL" id="GAG68065.1"/>
    </source>
</evidence>
<sequence>MEIDEINEDILNDINKNIQNDSSNVNSLKGFEIICESMVYKILDIFGKNSLLSMLYQTGSGPGEIIAKRIKEKHNKEEFGIFEALEILITELKEFYSMQIREVQLIQ</sequence>
<name>X0ZEK8_9ZZZZ</name>
<feature type="non-terminal residue" evidence="1">
    <location>
        <position position="107"/>
    </location>
</feature>